<reference evidence="2 3" key="1">
    <citation type="submission" date="2021-02" db="EMBL/GenBank/DDBJ databases">
        <title>Bacillus sp. RD4P76, an endophyte from a halophyte.</title>
        <authorList>
            <person name="Sun J.-Q."/>
        </authorList>
    </citation>
    <scope>NUCLEOTIDE SEQUENCE [LARGE SCALE GENOMIC DNA]</scope>
    <source>
        <strain evidence="2 3">RD4P76</strain>
    </source>
</reference>
<keyword evidence="2" id="KW-0378">Hydrolase</keyword>
<organism evidence="2 3">
    <name type="scientific">Bacillus suaedaesalsae</name>
    <dbReference type="NCBI Taxonomy" id="2810349"/>
    <lineage>
        <taxon>Bacteria</taxon>
        <taxon>Bacillati</taxon>
        <taxon>Bacillota</taxon>
        <taxon>Bacilli</taxon>
        <taxon>Bacillales</taxon>
        <taxon>Bacillaceae</taxon>
        <taxon>Bacillus</taxon>
    </lineage>
</organism>
<dbReference type="Proteomes" id="UP001518925">
    <property type="component" value="Unassembled WGS sequence"/>
</dbReference>
<dbReference type="Pfam" id="PF12867">
    <property type="entry name" value="DinB_2"/>
    <property type="match status" value="1"/>
</dbReference>
<dbReference type="EMBL" id="JAFELM010000043">
    <property type="protein sequence ID" value="MBM6619455.1"/>
    <property type="molecule type" value="Genomic_DNA"/>
</dbReference>
<dbReference type="NCBIfam" id="NF009807">
    <property type="entry name" value="PRK13291.1"/>
    <property type="match status" value="1"/>
</dbReference>
<evidence type="ECO:0000313" key="2">
    <source>
        <dbReference type="EMBL" id="MBM6619455.1"/>
    </source>
</evidence>
<proteinExistence type="predicted"/>
<gene>
    <name evidence="2" type="ORF">JR050_17475</name>
</gene>
<keyword evidence="3" id="KW-1185">Reference proteome</keyword>
<comment type="caution">
    <text evidence="2">The sequence shown here is derived from an EMBL/GenBank/DDBJ whole genome shotgun (WGS) entry which is preliminary data.</text>
</comment>
<dbReference type="RefSeq" id="WP_204204911.1">
    <property type="nucleotide sequence ID" value="NZ_JAFELM010000043.1"/>
</dbReference>
<evidence type="ECO:0000259" key="1">
    <source>
        <dbReference type="Pfam" id="PF12867"/>
    </source>
</evidence>
<sequence>MEVLRYPVGKFQPPTSFHEDRIEQWIQDITNLPVVLRKQLDKTTEQQLDTPYRDGGWTVRQVVHHLADSHMNCFVRFKLALTEYSPIVKTYDEVAWAQMPDSNGDLTPSLQIIDGIHTRWTILLQSMNREDYNKTISHPEIGDITLYQLLSLYSWHSRHHSAHIELGLNEHK</sequence>
<dbReference type="InterPro" id="IPR024775">
    <property type="entry name" value="DinB-like"/>
</dbReference>
<feature type="domain" description="DinB-like" evidence="1">
    <location>
        <begin position="36"/>
        <end position="164"/>
    </location>
</feature>
<dbReference type="Gene3D" id="1.20.120.450">
    <property type="entry name" value="dinb family like domain"/>
    <property type="match status" value="1"/>
</dbReference>
<dbReference type="GO" id="GO:0016787">
    <property type="term" value="F:hydrolase activity"/>
    <property type="evidence" value="ECO:0007669"/>
    <property type="project" value="UniProtKB-KW"/>
</dbReference>
<protein>
    <submittedName>
        <fullName evidence="2">Metal-dependent hydrolase</fullName>
    </submittedName>
</protein>
<evidence type="ECO:0000313" key="3">
    <source>
        <dbReference type="Proteomes" id="UP001518925"/>
    </source>
</evidence>
<name>A0ABS2DN49_9BACI</name>
<accession>A0ABS2DN49</accession>
<dbReference type="InterPro" id="IPR034660">
    <property type="entry name" value="DinB/YfiT-like"/>
</dbReference>
<dbReference type="SUPFAM" id="SSF109854">
    <property type="entry name" value="DinB/YfiT-like putative metalloenzymes"/>
    <property type="match status" value="1"/>
</dbReference>